<name>A0A1H5P9B6_9MICC</name>
<evidence type="ECO:0000313" key="2">
    <source>
        <dbReference type="Proteomes" id="UP000182725"/>
    </source>
</evidence>
<dbReference type="AlphaFoldDB" id="A0A1H5P9B6"/>
<proteinExistence type="predicted"/>
<dbReference type="RefSeq" id="WP_170835538.1">
    <property type="nucleotide sequence ID" value="NZ_FNTV01000002.1"/>
</dbReference>
<dbReference type="Proteomes" id="UP000182725">
    <property type="component" value="Unassembled WGS sequence"/>
</dbReference>
<accession>A0A1H5P9B6</accession>
<protein>
    <submittedName>
        <fullName evidence="1">Uncharacterized protein</fullName>
    </submittedName>
</protein>
<gene>
    <name evidence="1" type="ORF">SAMN04489740_4003</name>
</gene>
<reference evidence="1 2" key="1">
    <citation type="submission" date="2016-10" db="EMBL/GenBank/DDBJ databases">
        <authorList>
            <person name="de Groot N.N."/>
        </authorList>
    </citation>
    <scope>NUCLEOTIDE SEQUENCE [LARGE SCALE GENOMIC DNA]</scope>
    <source>
        <strain evidence="1 2">DSM 22274</strain>
    </source>
</reference>
<evidence type="ECO:0000313" key="1">
    <source>
        <dbReference type="EMBL" id="SEF10542.1"/>
    </source>
</evidence>
<dbReference type="EMBL" id="FNTV01000002">
    <property type="protein sequence ID" value="SEF10542.1"/>
    <property type="molecule type" value="Genomic_DNA"/>
</dbReference>
<sequence length="100" mass="10264">MLNSGHQSVDGFGRGRLDVVAGLAFHAVMNGTMAAWAKKDTGHAGVLDTGTAFGPVKDAPRHNVRSKEAFLGADVAHRGGLVSGGSQGFSFRAGDPALDM</sequence>
<organism evidence="1 2">
    <name type="scientific">Arthrobacter alpinus</name>
    <dbReference type="NCBI Taxonomy" id="656366"/>
    <lineage>
        <taxon>Bacteria</taxon>
        <taxon>Bacillati</taxon>
        <taxon>Actinomycetota</taxon>
        <taxon>Actinomycetes</taxon>
        <taxon>Micrococcales</taxon>
        <taxon>Micrococcaceae</taxon>
        <taxon>Arthrobacter</taxon>
    </lineage>
</organism>